<dbReference type="GO" id="GO:0009279">
    <property type="term" value="C:cell outer membrane"/>
    <property type="evidence" value="ECO:0007669"/>
    <property type="project" value="UniProtKB-SubCell"/>
</dbReference>
<dbReference type="KEGG" id="fbm:MQE35_15015"/>
<evidence type="ECO:0000313" key="9">
    <source>
        <dbReference type="EMBL" id="UOB17037.1"/>
    </source>
</evidence>
<feature type="domain" description="RagB/SusD" evidence="7">
    <location>
        <begin position="277"/>
        <end position="558"/>
    </location>
</feature>
<accession>A0A9E7CTX2</accession>
<dbReference type="Proteomes" id="UP000831290">
    <property type="component" value="Chromosome"/>
</dbReference>
<feature type="chain" id="PRO_5039353394" evidence="6">
    <location>
        <begin position="24"/>
        <end position="559"/>
    </location>
</feature>
<organism evidence="9 10">
    <name type="scientific">Abyssalbus ytuae</name>
    <dbReference type="NCBI Taxonomy" id="2926907"/>
    <lineage>
        <taxon>Bacteria</taxon>
        <taxon>Pseudomonadati</taxon>
        <taxon>Bacteroidota</taxon>
        <taxon>Flavobacteriia</taxon>
        <taxon>Flavobacteriales</taxon>
        <taxon>Flavobacteriaceae</taxon>
        <taxon>Abyssalbus</taxon>
    </lineage>
</organism>
<dbReference type="InterPro" id="IPR011990">
    <property type="entry name" value="TPR-like_helical_dom_sf"/>
</dbReference>
<dbReference type="Gene3D" id="1.25.40.390">
    <property type="match status" value="1"/>
</dbReference>
<evidence type="ECO:0000256" key="1">
    <source>
        <dbReference type="ARBA" id="ARBA00004442"/>
    </source>
</evidence>
<reference evidence="9" key="1">
    <citation type="submission" date="2022-03" db="EMBL/GenBank/DDBJ databases">
        <title>Description of Abyssus ytuae gen. nov., sp. nov., a novel member of the family Flavobacteriaceae isolated from the sediment of Mariana Trench.</title>
        <authorList>
            <person name="Zhang J."/>
            <person name="Xu X."/>
        </authorList>
    </citation>
    <scope>NUCLEOTIDE SEQUENCE</scope>
    <source>
        <strain evidence="9">MT3330</strain>
    </source>
</reference>
<evidence type="ECO:0000256" key="4">
    <source>
        <dbReference type="ARBA" id="ARBA00023136"/>
    </source>
</evidence>
<keyword evidence="4" id="KW-0472">Membrane</keyword>
<evidence type="ECO:0000256" key="2">
    <source>
        <dbReference type="ARBA" id="ARBA00006275"/>
    </source>
</evidence>
<evidence type="ECO:0000313" key="10">
    <source>
        <dbReference type="Proteomes" id="UP000831290"/>
    </source>
</evidence>
<feature type="domain" description="SusD-like N-terminal" evidence="8">
    <location>
        <begin position="103"/>
        <end position="238"/>
    </location>
</feature>
<keyword evidence="3 6" id="KW-0732">Signal</keyword>
<dbReference type="AlphaFoldDB" id="A0A9E7CTX2"/>
<dbReference type="EMBL" id="CP094358">
    <property type="protein sequence ID" value="UOB17037.1"/>
    <property type="molecule type" value="Genomic_DNA"/>
</dbReference>
<comment type="similarity">
    <text evidence="2">Belongs to the SusD family.</text>
</comment>
<name>A0A9E7CTX2_9FLAO</name>
<keyword evidence="10" id="KW-1185">Reference proteome</keyword>
<keyword evidence="5" id="KW-0998">Cell outer membrane</keyword>
<evidence type="ECO:0000259" key="8">
    <source>
        <dbReference type="Pfam" id="PF14322"/>
    </source>
</evidence>
<evidence type="ECO:0000256" key="6">
    <source>
        <dbReference type="SAM" id="SignalP"/>
    </source>
</evidence>
<dbReference type="InterPro" id="IPR033985">
    <property type="entry name" value="SusD-like_N"/>
</dbReference>
<comment type="subcellular location">
    <subcellularLocation>
        <location evidence="1">Cell outer membrane</location>
    </subcellularLocation>
</comment>
<dbReference type="SUPFAM" id="SSF48452">
    <property type="entry name" value="TPR-like"/>
    <property type="match status" value="1"/>
</dbReference>
<protein>
    <submittedName>
        <fullName evidence="9">RagB/SusD family nutrient uptake outer membrane protein</fullName>
    </submittedName>
</protein>
<gene>
    <name evidence="9" type="ORF">MQE35_15015</name>
</gene>
<sequence>MKNILKINSRVFLLGLIMTLVLTESCSDDYLEEVTYGEVPPSEMTKAENVEKAIIAAYSVLNGQIDGASNAYNSPASNWSFGDVVSDDCYKGGGGTGDQNQIHQMELYNTSPTIYDVERKWMALYEGVKRTNEAMKLLNASEDFDADLKIQRHAELRFLRGHYYFELKKIYNHIPYIDETAETVSDYARSNTEFSSEQLWGKIEEDFQEAYNVLPDSQEEAGRPNKLAAMAYLAKTYLFQQKWEDAYDATTIVMGGNYGLLDDFQEVFLPENDNSREVIFAVQYSINDGQSSNYNGSIGDRLTAPGGPYYAQYGFHRPSQNLVNAFKTNIYGLPIEDNIDITDTDNVDPRLDITIGRPGIPYKDLDILYEANWARDLATYGPYGPKKRIVSANSSYHVSVWPYVNALNYYIIRYAEVLLWRAEAAVELGNLEEARALVNQIRERAANSEYVKTLDGAADAANYNIGTYDIVWTDVVDARNKVRLESRLELAMEGHRFFNLVRWGIAEQIINEYLSVEKNRRSHLTNASFTAGKNEYWPIPQEYIDSVKEGLVTQNDGYN</sequence>
<dbReference type="InterPro" id="IPR012944">
    <property type="entry name" value="SusD_RagB_dom"/>
</dbReference>
<dbReference type="Pfam" id="PF14322">
    <property type="entry name" value="SusD-like_3"/>
    <property type="match status" value="1"/>
</dbReference>
<proteinExistence type="inferred from homology"/>
<evidence type="ECO:0000256" key="3">
    <source>
        <dbReference type="ARBA" id="ARBA00022729"/>
    </source>
</evidence>
<feature type="signal peptide" evidence="6">
    <location>
        <begin position="1"/>
        <end position="23"/>
    </location>
</feature>
<evidence type="ECO:0000259" key="7">
    <source>
        <dbReference type="Pfam" id="PF07980"/>
    </source>
</evidence>
<dbReference type="Pfam" id="PF07980">
    <property type="entry name" value="SusD_RagB"/>
    <property type="match status" value="1"/>
</dbReference>
<evidence type="ECO:0000256" key="5">
    <source>
        <dbReference type="ARBA" id="ARBA00023237"/>
    </source>
</evidence>